<dbReference type="EMBL" id="CP009888">
    <property type="protein sequence ID" value="AIY63881.1"/>
    <property type="molecule type" value="Genomic_DNA"/>
</dbReference>
<dbReference type="AlphaFoldDB" id="A0A0A7ECR6"/>
<name>A0A0A7ECR6_9GAMM</name>
<keyword evidence="2" id="KW-1185">Reference proteome</keyword>
<evidence type="ECO:0000313" key="1">
    <source>
        <dbReference type="EMBL" id="AIY63881.1"/>
    </source>
</evidence>
<proteinExistence type="predicted"/>
<evidence type="ECO:0000313" key="2">
    <source>
        <dbReference type="Proteomes" id="UP000030341"/>
    </source>
</evidence>
<reference evidence="1 2" key="1">
    <citation type="submission" date="2014-11" db="EMBL/GenBank/DDBJ databases">
        <title>Complete Genome Sequence of Pseudoalteromonas sp. Strain OCN003 Isolated from Kaneohe Bay, Oahu, Hawaii.</title>
        <authorList>
            <person name="Beurmann S."/>
            <person name="Videau P."/>
            <person name="Ushijima B."/>
            <person name="Smith A.M."/>
            <person name="Aeby G.S."/>
            <person name="Callahan S.M."/>
            <person name="Belcaid M."/>
        </authorList>
    </citation>
    <scope>NUCLEOTIDE SEQUENCE [LARGE SCALE GENOMIC DNA]</scope>
    <source>
        <strain evidence="1 2">OCN003</strain>
    </source>
</reference>
<organism evidence="1 2">
    <name type="scientific">Pseudoalteromonas piratica</name>
    <dbReference type="NCBI Taxonomy" id="1348114"/>
    <lineage>
        <taxon>Bacteria</taxon>
        <taxon>Pseudomonadati</taxon>
        <taxon>Pseudomonadota</taxon>
        <taxon>Gammaproteobacteria</taxon>
        <taxon>Alteromonadales</taxon>
        <taxon>Pseudoalteromonadaceae</taxon>
        <taxon>Pseudoalteromonas</taxon>
    </lineage>
</organism>
<sequence length="61" mass="6892">MAFKFTFKLCLKNQFDFWGAEGFQREAGVSLPLAAVASATNTLTDIYDCICRKHLISFRAK</sequence>
<accession>A0A0A7ECR6</accession>
<gene>
    <name evidence="1" type="ORF">OM33_00940</name>
</gene>
<dbReference type="HOGENOM" id="CLU_2919369_0_0_6"/>
<dbReference type="KEGG" id="pseo:OM33_00940"/>
<dbReference type="Proteomes" id="UP000030341">
    <property type="component" value="Chromosome 1"/>
</dbReference>
<protein>
    <submittedName>
        <fullName evidence="1">Uncharacterized protein</fullName>
    </submittedName>
</protein>